<evidence type="ECO:0000313" key="2">
    <source>
        <dbReference type="Proteomes" id="UP000198900"/>
    </source>
</evidence>
<organism evidence="1 2">
    <name type="scientific">Paraburkholderia steynii</name>
    <dbReference type="NCBI Taxonomy" id="1245441"/>
    <lineage>
        <taxon>Bacteria</taxon>
        <taxon>Pseudomonadati</taxon>
        <taxon>Pseudomonadota</taxon>
        <taxon>Betaproteobacteria</taxon>
        <taxon>Burkholderiales</taxon>
        <taxon>Burkholderiaceae</taxon>
        <taxon>Paraburkholderia</taxon>
    </lineage>
</organism>
<dbReference type="RefSeq" id="WP_091785505.1">
    <property type="nucleotide sequence ID" value="NZ_FNDI01000022.1"/>
</dbReference>
<protein>
    <submittedName>
        <fullName evidence="1">Uncharacterized protein</fullName>
    </submittedName>
</protein>
<proteinExistence type="predicted"/>
<reference evidence="1" key="1">
    <citation type="submission" date="2016-10" db="EMBL/GenBank/DDBJ databases">
        <authorList>
            <person name="Varghese N."/>
            <person name="Submissions S."/>
        </authorList>
    </citation>
    <scope>NUCLEOTIDE SEQUENCE [LARGE SCALE GENOMIC DNA]</scope>
    <source>
        <strain evidence="1">YR281</strain>
    </source>
</reference>
<evidence type="ECO:0000313" key="1">
    <source>
        <dbReference type="EMBL" id="SDI70907.1"/>
    </source>
</evidence>
<sequence>MMDTSIDVRTLDGVHSKTVDALVAYLTDCQFNESQLNVGNLVMAVEAVYEPHPRFWRDLSLTCVVDAVARVFPDWKPSGRKAPRRFKSLMHELEKALELNAFDEANAEMLGSLPRHTRPDDRTSATDWICAEYRRKGQMTELLFAQMDGKRCGEAALEVLRCIENARAGKPFERIGTAVARWYRESVLAQRMENITT</sequence>
<dbReference type="AlphaFoldDB" id="A0A7Z7BCC6"/>
<gene>
    <name evidence="1" type="ORF">SAMN04487926_12271</name>
</gene>
<comment type="caution">
    <text evidence="1">The sequence shown here is derived from an EMBL/GenBank/DDBJ whole genome shotgun (WGS) entry which is preliminary data.</text>
</comment>
<dbReference type="Proteomes" id="UP000198900">
    <property type="component" value="Unassembled WGS sequence"/>
</dbReference>
<keyword evidence="2" id="KW-1185">Reference proteome</keyword>
<name>A0A7Z7BCC6_9BURK</name>
<dbReference type="EMBL" id="FNDI01000022">
    <property type="protein sequence ID" value="SDI70907.1"/>
    <property type="molecule type" value="Genomic_DNA"/>
</dbReference>
<accession>A0A7Z7BCC6</accession>